<organism evidence="1 2">
    <name type="scientific">Methylobacterium brachiatum</name>
    <dbReference type="NCBI Taxonomy" id="269660"/>
    <lineage>
        <taxon>Bacteria</taxon>
        <taxon>Pseudomonadati</taxon>
        <taxon>Pseudomonadota</taxon>
        <taxon>Alphaproteobacteria</taxon>
        <taxon>Hyphomicrobiales</taxon>
        <taxon>Methylobacteriaceae</taxon>
        <taxon>Methylobacterium</taxon>
    </lineage>
</organism>
<dbReference type="AlphaFoldDB" id="A0AAJ1TUY8"/>
<comment type="caution">
    <text evidence="1">The sequence shown here is derived from an EMBL/GenBank/DDBJ whole genome shotgun (WGS) entry which is preliminary data.</text>
</comment>
<reference evidence="1" key="1">
    <citation type="submission" date="2023-07" db="EMBL/GenBank/DDBJ databases">
        <title>Genomic Encyclopedia of Type Strains, Phase IV (KMG-IV): sequencing the most valuable type-strain genomes for metagenomic binning, comparative biology and taxonomic classification.</title>
        <authorList>
            <person name="Goeker M."/>
        </authorList>
    </citation>
    <scope>NUCLEOTIDE SEQUENCE</scope>
    <source>
        <strain evidence="1">DSM 19569</strain>
    </source>
</reference>
<dbReference type="EMBL" id="JAUSWL010000008">
    <property type="protein sequence ID" value="MDQ0545254.1"/>
    <property type="molecule type" value="Genomic_DNA"/>
</dbReference>
<accession>A0AAJ1TUY8</accession>
<proteinExistence type="predicted"/>
<dbReference type="Proteomes" id="UP001223420">
    <property type="component" value="Unassembled WGS sequence"/>
</dbReference>
<sequence>MDILKSLQARRAAARNYRILSVLDDAVLCDVGLDRRTLRAFCDNGCRHHAATGSRPGTGLAIPMPGGLAPALR</sequence>
<evidence type="ECO:0008006" key="3">
    <source>
        <dbReference type="Google" id="ProtNLM"/>
    </source>
</evidence>
<name>A0AAJ1TUY8_9HYPH</name>
<evidence type="ECO:0000313" key="1">
    <source>
        <dbReference type="EMBL" id="MDQ0545254.1"/>
    </source>
</evidence>
<evidence type="ECO:0000313" key="2">
    <source>
        <dbReference type="Proteomes" id="UP001223420"/>
    </source>
</evidence>
<gene>
    <name evidence="1" type="ORF">QO001_004197</name>
</gene>
<protein>
    <recommendedName>
        <fullName evidence="3">DUF1127 domain-containing protein</fullName>
    </recommendedName>
</protein>